<reference evidence="1 2" key="1">
    <citation type="submission" date="2015-02" db="EMBL/GenBank/DDBJ databases">
        <title>Genome Sequencing of Rickettsiales.</title>
        <authorList>
            <person name="Daugherty S.C."/>
            <person name="Su Q."/>
            <person name="Abolude K."/>
            <person name="Beier-Sexton M."/>
            <person name="Carlyon J.A."/>
            <person name="Carter R."/>
            <person name="Day N.P."/>
            <person name="Dumler S.J."/>
            <person name="Dyachenko V."/>
            <person name="Godinez A."/>
            <person name="Kurtti T.J."/>
            <person name="Lichay M."/>
            <person name="Mullins K.E."/>
            <person name="Ott S."/>
            <person name="Pappas-Brown V."/>
            <person name="Paris D.H."/>
            <person name="Patel P."/>
            <person name="Richards A.L."/>
            <person name="Sadzewicz L."/>
            <person name="Sears K."/>
            <person name="Seidman D."/>
            <person name="Sengamalay N."/>
            <person name="Stenos J."/>
            <person name="Tallon L.J."/>
            <person name="Vincent G."/>
            <person name="Fraser C.M."/>
            <person name="Munderloh U."/>
            <person name="Dunning-Hotopp J.C."/>
        </authorList>
    </citation>
    <scope>NUCLEOTIDE SEQUENCE [LARGE SCALE GENOMIC DNA]</scope>
    <source>
        <strain evidence="1 2">ApMUC09</strain>
    </source>
</reference>
<dbReference type="PATRIC" id="fig|1359152.3.peg.917"/>
<dbReference type="AlphaFoldDB" id="A0A0F3NBK8"/>
<sequence>MRGYCLSCDSIEISFELVINSGAVCLPDGNENTIEADVE</sequence>
<organism evidence="1 2">
    <name type="scientific">Anaplasma phagocytophilum str. ApMUC09</name>
    <dbReference type="NCBI Taxonomy" id="1359152"/>
    <lineage>
        <taxon>Bacteria</taxon>
        <taxon>Pseudomonadati</taxon>
        <taxon>Pseudomonadota</taxon>
        <taxon>Alphaproteobacteria</taxon>
        <taxon>Rickettsiales</taxon>
        <taxon>Anaplasmataceae</taxon>
        <taxon>Anaplasma</taxon>
        <taxon>phagocytophilum group</taxon>
    </lineage>
</organism>
<accession>A0A0F3NBK8</accession>
<evidence type="ECO:0000313" key="1">
    <source>
        <dbReference type="EMBL" id="KJV65101.1"/>
    </source>
</evidence>
<proteinExistence type="predicted"/>
<dbReference type="Proteomes" id="UP000033441">
    <property type="component" value="Unassembled WGS sequence"/>
</dbReference>
<protein>
    <submittedName>
        <fullName evidence="1">Uncharacterized protein</fullName>
    </submittedName>
</protein>
<dbReference type="EMBL" id="LANV01000001">
    <property type="protein sequence ID" value="KJV65101.1"/>
    <property type="molecule type" value="Genomic_DNA"/>
</dbReference>
<evidence type="ECO:0000313" key="2">
    <source>
        <dbReference type="Proteomes" id="UP000033441"/>
    </source>
</evidence>
<gene>
    <name evidence="1" type="ORF">APHMUC_0877</name>
</gene>
<comment type="caution">
    <text evidence="1">The sequence shown here is derived from an EMBL/GenBank/DDBJ whole genome shotgun (WGS) entry which is preliminary data.</text>
</comment>
<name>A0A0F3NBK8_ANAPH</name>